<name>A0AA38GNG4_TAXCH</name>
<protein>
    <submittedName>
        <fullName evidence="2">Uncharacterized protein</fullName>
    </submittedName>
</protein>
<dbReference type="AlphaFoldDB" id="A0AA38GNG4"/>
<evidence type="ECO:0000256" key="1">
    <source>
        <dbReference type="SAM" id="MobiDB-lite"/>
    </source>
</evidence>
<evidence type="ECO:0000313" key="3">
    <source>
        <dbReference type="Proteomes" id="UP000824469"/>
    </source>
</evidence>
<organism evidence="2 3">
    <name type="scientific">Taxus chinensis</name>
    <name type="common">Chinese yew</name>
    <name type="synonym">Taxus wallichiana var. chinensis</name>
    <dbReference type="NCBI Taxonomy" id="29808"/>
    <lineage>
        <taxon>Eukaryota</taxon>
        <taxon>Viridiplantae</taxon>
        <taxon>Streptophyta</taxon>
        <taxon>Embryophyta</taxon>
        <taxon>Tracheophyta</taxon>
        <taxon>Spermatophyta</taxon>
        <taxon>Pinopsida</taxon>
        <taxon>Pinidae</taxon>
        <taxon>Conifers II</taxon>
        <taxon>Cupressales</taxon>
        <taxon>Taxaceae</taxon>
        <taxon>Taxus</taxon>
    </lineage>
</organism>
<comment type="caution">
    <text evidence="2">The sequence shown here is derived from an EMBL/GenBank/DDBJ whole genome shotgun (WGS) entry which is preliminary data.</text>
</comment>
<sequence>MTSLDLEDSIEVVGSFSDYLEWVRSALTTLGAKILSFLHITIQVAGGWRSGESSTPVATELPIPNLPPRPLGKSGPGKGRGSRLDSG</sequence>
<dbReference type="EMBL" id="JAHRHJ020000002">
    <property type="protein sequence ID" value="KAH9325060.1"/>
    <property type="molecule type" value="Genomic_DNA"/>
</dbReference>
<dbReference type="Proteomes" id="UP000824469">
    <property type="component" value="Unassembled WGS sequence"/>
</dbReference>
<reference evidence="2 3" key="1">
    <citation type="journal article" date="2021" name="Nat. Plants">
        <title>The Taxus genome provides insights into paclitaxel biosynthesis.</title>
        <authorList>
            <person name="Xiong X."/>
            <person name="Gou J."/>
            <person name="Liao Q."/>
            <person name="Li Y."/>
            <person name="Zhou Q."/>
            <person name="Bi G."/>
            <person name="Li C."/>
            <person name="Du R."/>
            <person name="Wang X."/>
            <person name="Sun T."/>
            <person name="Guo L."/>
            <person name="Liang H."/>
            <person name="Lu P."/>
            <person name="Wu Y."/>
            <person name="Zhang Z."/>
            <person name="Ro D.K."/>
            <person name="Shang Y."/>
            <person name="Huang S."/>
            <person name="Yan J."/>
        </authorList>
    </citation>
    <scope>NUCLEOTIDE SEQUENCE [LARGE SCALE GENOMIC DNA]</scope>
    <source>
        <strain evidence="2">Ta-2019</strain>
    </source>
</reference>
<feature type="region of interest" description="Disordered" evidence="1">
    <location>
        <begin position="48"/>
        <end position="87"/>
    </location>
</feature>
<feature type="non-terminal residue" evidence="2">
    <location>
        <position position="87"/>
    </location>
</feature>
<evidence type="ECO:0000313" key="2">
    <source>
        <dbReference type="EMBL" id="KAH9325060.1"/>
    </source>
</evidence>
<proteinExistence type="predicted"/>
<accession>A0AA38GNG4</accession>
<keyword evidence="3" id="KW-1185">Reference proteome</keyword>
<gene>
    <name evidence="2" type="ORF">KI387_005238</name>
</gene>